<dbReference type="RefSeq" id="WP_252916171.1">
    <property type="nucleotide sequence ID" value="NZ_CP159480.1"/>
</dbReference>
<evidence type="ECO:0000256" key="1">
    <source>
        <dbReference type="SAM" id="Phobius"/>
    </source>
</evidence>
<keyword evidence="1" id="KW-1133">Transmembrane helix</keyword>
<evidence type="ECO:0008006" key="4">
    <source>
        <dbReference type="Google" id="ProtNLM"/>
    </source>
</evidence>
<gene>
    <name evidence="2" type="ORF">GTW23_13750</name>
</gene>
<organism evidence="2 3">
    <name type="scientific">Hoeflea alexandrii</name>
    <dbReference type="NCBI Taxonomy" id="288436"/>
    <lineage>
        <taxon>Bacteria</taxon>
        <taxon>Pseudomonadati</taxon>
        <taxon>Pseudomonadota</taxon>
        <taxon>Alphaproteobacteria</taxon>
        <taxon>Hyphomicrobiales</taxon>
        <taxon>Rhizobiaceae</taxon>
        <taxon>Hoeflea</taxon>
    </lineage>
</organism>
<feature type="transmembrane region" description="Helical" evidence="1">
    <location>
        <begin position="120"/>
        <end position="138"/>
    </location>
</feature>
<reference evidence="2 3" key="1">
    <citation type="submission" date="2020-01" db="EMBL/GenBank/DDBJ databases">
        <title>Genomes of bacteria type strains.</title>
        <authorList>
            <person name="Chen J."/>
            <person name="Zhu S."/>
            <person name="Yang J."/>
        </authorList>
    </citation>
    <scope>NUCLEOTIDE SEQUENCE [LARGE SCALE GENOMIC DNA]</scope>
    <source>
        <strain evidence="2 3">DSM 16655</strain>
    </source>
</reference>
<evidence type="ECO:0000313" key="2">
    <source>
        <dbReference type="EMBL" id="MCO6409244.1"/>
    </source>
</evidence>
<feature type="transmembrane region" description="Helical" evidence="1">
    <location>
        <begin position="145"/>
        <end position="162"/>
    </location>
</feature>
<protein>
    <recommendedName>
        <fullName evidence="4">Yip1 domain-containing protein</fullName>
    </recommendedName>
</protein>
<keyword evidence="1" id="KW-0472">Membrane</keyword>
<dbReference type="Proteomes" id="UP001320715">
    <property type="component" value="Unassembled WGS sequence"/>
</dbReference>
<evidence type="ECO:0000313" key="3">
    <source>
        <dbReference type="Proteomes" id="UP001320715"/>
    </source>
</evidence>
<keyword evidence="1" id="KW-0812">Transmembrane</keyword>
<feature type="transmembrane region" description="Helical" evidence="1">
    <location>
        <begin position="40"/>
        <end position="64"/>
    </location>
</feature>
<name>A0ABT1CSS7_9HYPH</name>
<accession>A0ABT1CSS7</accession>
<keyword evidence="3" id="KW-1185">Reference proteome</keyword>
<comment type="caution">
    <text evidence="2">The sequence shown here is derived from an EMBL/GenBank/DDBJ whole genome shotgun (WGS) entry which is preliminary data.</text>
</comment>
<sequence length="200" mass="22291">MAGGLVPSRLEAGRSLAGLFYLILGNRDGLRLFDLSADGFWRSFGAFFWAWPVQCFLWTGIWRAAPETRPESAQEIFRFFLVSTGFDVAAWVLPALLLLAVCQLFGISAKAPRLVIVNNWFGLLSAYIGFFPAALRYLTPVSDTANAFISLGVYAFVIWLYFRVVRMSVEGDLMISIFITLMMVMTGLTVSEIAFSALTR</sequence>
<feature type="transmembrane region" description="Helical" evidence="1">
    <location>
        <begin position="174"/>
        <end position="198"/>
    </location>
</feature>
<proteinExistence type="predicted"/>
<feature type="transmembrane region" description="Helical" evidence="1">
    <location>
        <begin position="76"/>
        <end position="100"/>
    </location>
</feature>
<dbReference type="EMBL" id="JAAAML010000002">
    <property type="protein sequence ID" value="MCO6409244.1"/>
    <property type="molecule type" value="Genomic_DNA"/>
</dbReference>